<dbReference type="PANTHER" id="PTHR27007">
    <property type="match status" value="1"/>
</dbReference>
<evidence type="ECO:0000256" key="9">
    <source>
        <dbReference type="ARBA" id="ARBA00022840"/>
    </source>
</evidence>
<evidence type="ECO:0000256" key="14">
    <source>
        <dbReference type="SAM" id="SignalP"/>
    </source>
</evidence>
<dbReference type="Gene3D" id="1.10.510.10">
    <property type="entry name" value="Transferase(Phosphotransferase) domain 1"/>
    <property type="match status" value="1"/>
</dbReference>
<keyword evidence="11 13" id="KW-0472">Membrane</keyword>
<keyword evidence="18" id="KW-1185">Reference proteome</keyword>
<protein>
    <submittedName>
        <fullName evidence="17">Concanavalin A-like lectin protein kinase family protein</fullName>
    </submittedName>
</protein>
<feature type="domain" description="Serine-threonine/tyrosine-protein kinase catalytic" evidence="16">
    <location>
        <begin position="373"/>
        <end position="479"/>
    </location>
</feature>
<dbReference type="SUPFAM" id="SSF56112">
    <property type="entry name" value="Protein kinase-like (PK-like)"/>
    <property type="match status" value="1"/>
</dbReference>
<keyword evidence="9" id="KW-0067">ATP-binding</keyword>
<evidence type="ECO:0000256" key="7">
    <source>
        <dbReference type="ARBA" id="ARBA00022734"/>
    </source>
</evidence>
<reference evidence="17 18" key="1">
    <citation type="submission" date="2019-07" db="EMBL/GenBank/DDBJ databases">
        <title>De Novo Assembly of kiwifruit Actinidia rufa.</title>
        <authorList>
            <person name="Sugita-Konishi S."/>
            <person name="Sato K."/>
            <person name="Mori E."/>
            <person name="Abe Y."/>
            <person name="Kisaki G."/>
            <person name="Hamano K."/>
            <person name="Suezawa K."/>
            <person name="Otani M."/>
            <person name="Fukuda T."/>
            <person name="Manabe T."/>
            <person name="Gomi K."/>
            <person name="Tabuchi M."/>
            <person name="Akimitsu K."/>
            <person name="Kataoka I."/>
        </authorList>
    </citation>
    <scope>NUCLEOTIDE SEQUENCE [LARGE SCALE GENOMIC DNA]</scope>
    <source>
        <strain evidence="18">cv. Fuchu</strain>
    </source>
</reference>
<dbReference type="InterPro" id="IPR011009">
    <property type="entry name" value="Kinase-like_dom_sf"/>
</dbReference>
<evidence type="ECO:0000256" key="12">
    <source>
        <dbReference type="ARBA" id="ARBA00023170"/>
    </source>
</evidence>
<feature type="domain" description="Legume lectin" evidence="15">
    <location>
        <begin position="28"/>
        <end position="276"/>
    </location>
</feature>
<feature type="signal peptide" evidence="14">
    <location>
        <begin position="1"/>
        <end position="24"/>
    </location>
</feature>
<dbReference type="Proteomes" id="UP000585474">
    <property type="component" value="Unassembled WGS sequence"/>
</dbReference>
<dbReference type="InterPro" id="IPR001220">
    <property type="entry name" value="Legume_lectin_dom"/>
</dbReference>
<keyword evidence="12" id="KW-0675">Receptor</keyword>
<dbReference type="CDD" id="cd06899">
    <property type="entry name" value="lectin_legume_LecRK_Arcelin_ConA"/>
    <property type="match status" value="1"/>
</dbReference>
<comment type="similarity">
    <text evidence="2">In the N-terminal section; belongs to the leguminous lectin family.</text>
</comment>
<dbReference type="InterPro" id="IPR050528">
    <property type="entry name" value="L-type_Lectin-RKs"/>
</dbReference>
<dbReference type="PROSITE" id="PS00308">
    <property type="entry name" value="LECTIN_LEGUME_ALPHA"/>
    <property type="match status" value="1"/>
</dbReference>
<dbReference type="EMBL" id="BJWL01000023">
    <property type="protein sequence ID" value="GFZ13264.1"/>
    <property type="molecule type" value="Genomic_DNA"/>
</dbReference>
<keyword evidence="17" id="KW-0808">Transferase</keyword>
<accession>A0A7J0GRK2</accession>
<keyword evidence="6 14" id="KW-0732">Signal</keyword>
<keyword evidence="5 13" id="KW-0812">Transmembrane</keyword>
<dbReference type="OrthoDB" id="543442at2759"/>
<feature type="chain" id="PRO_5029888458" evidence="14">
    <location>
        <begin position="25"/>
        <end position="535"/>
    </location>
</feature>
<keyword evidence="4" id="KW-1003">Cell membrane</keyword>
<evidence type="ECO:0000256" key="6">
    <source>
        <dbReference type="ARBA" id="ARBA00022729"/>
    </source>
</evidence>
<comment type="similarity">
    <text evidence="3">In the C-terminal section; belongs to the protein kinase superfamily. Ser/Thr protein kinase family.</text>
</comment>
<sequence length="535" mass="59156">MSTTSLTIYFLIVLCVHLNPLALARDESQFIYNGFHGANNLHLDGSAKIFPNGLLQLTNNSGQQTGRTFYKFPIRFKPDTLSFSTHFVFAIVPKRKDIGLNGIAFAISPSMDFRQAVGSQYFGLLNVSNNGLASNHLLAIELDTLMNAEFNDTDGNHVGIDVNSLRSNVSASAMYYSSNEGINKRLDLKSGNPIQVWIDYDEVENQLNVTLAPMKSMKPEKPLLSTQINLSTILSDYVYVGFSGATGSIEGGAHYVLGWSFNKSGKAQNLQLSELPSLPHQRKPREKPGIEITVTLIAVSTILIVLIMGFLFLYFVRMKKYEEVHEDWEEEYGPHRFRYKDLYKATKGFVDEELLGAGGFWEANPETTHVVGTVGYLAPELTRIGKATTSTDVFAFGAFMLEVACGRRPIEPQRLPEEIVLVDWVLENWNKGTVLGTVDPKLGGDYLKEEMELVLKLGLLCSHSKTAMRPSMRQVVQYLGGDALFPEILHEATSIGVLHMGNETSAEFGLSFPSSIEKSSIGSMASTESILNSGH</sequence>
<keyword evidence="10 13" id="KW-1133">Transmembrane helix</keyword>
<evidence type="ECO:0000256" key="1">
    <source>
        <dbReference type="ARBA" id="ARBA00004251"/>
    </source>
</evidence>
<dbReference type="InterPro" id="IPR001245">
    <property type="entry name" value="Ser-Thr/Tyr_kinase_cat_dom"/>
</dbReference>
<comment type="caution">
    <text evidence="17">The sequence shown here is derived from an EMBL/GenBank/DDBJ whole genome shotgun (WGS) entry which is preliminary data.</text>
</comment>
<evidence type="ECO:0000256" key="4">
    <source>
        <dbReference type="ARBA" id="ARBA00022475"/>
    </source>
</evidence>
<evidence type="ECO:0000256" key="11">
    <source>
        <dbReference type="ARBA" id="ARBA00023136"/>
    </source>
</evidence>
<evidence type="ECO:0000256" key="8">
    <source>
        <dbReference type="ARBA" id="ARBA00022741"/>
    </source>
</evidence>
<dbReference type="SUPFAM" id="SSF49899">
    <property type="entry name" value="Concanavalin A-like lectins/glucanases"/>
    <property type="match status" value="1"/>
</dbReference>
<dbReference type="GO" id="GO:0030246">
    <property type="term" value="F:carbohydrate binding"/>
    <property type="evidence" value="ECO:0007669"/>
    <property type="project" value="UniProtKB-KW"/>
</dbReference>
<comment type="subcellular location">
    <subcellularLocation>
        <location evidence="1">Cell membrane</location>
        <topology evidence="1">Single-pass type I membrane protein</topology>
    </subcellularLocation>
</comment>
<dbReference type="Gene3D" id="2.60.120.200">
    <property type="match status" value="1"/>
</dbReference>
<evidence type="ECO:0000259" key="16">
    <source>
        <dbReference type="Pfam" id="PF07714"/>
    </source>
</evidence>
<dbReference type="GO" id="GO:0005524">
    <property type="term" value="F:ATP binding"/>
    <property type="evidence" value="ECO:0007669"/>
    <property type="project" value="UniProtKB-KW"/>
</dbReference>
<name>A0A7J0GRK2_9ERIC</name>
<dbReference type="AlphaFoldDB" id="A0A7J0GRK2"/>
<evidence type="ECO:0000256" key="13">
    <source>
        <dbReference type="SAM" id="Phobius"/>
    </source>
</evidence>
<feature type="transmembrane region" description="Helical" evidence="13">
    <location>
        <begin position="292"/>
        <end position="316"/>
    </location>
</feature>
<evidence type="ECO:0000256" key="3">
    <source>
        <dbReference type="ARBA" id="ARBA00010217"/>
    </source>
</evidence>
<evidence type="ECO:0000313" key="18">
    <source>
        <dbReference type="Proteomes" id="UP000585474"/>
    </source>
</evidence>
<dbReference type="Pfam" id="PF00139">
    <property type="entry name" value="Lectin_legB"/>
    <property type="match status" value="1"/>
</dbReference>
<keyword evidence="17" id="KW-0418">Kinase</keyword>
<dbReference type="Pfam" id="PF07714">
    <property type="entry name" value="PK_Tyr_Ser-Thr"/>
    <property type="match status" value="1"/>
</dbReference>
<dbReference type="GO" id="GO:0004672">
    <property type="term" value="F:protein kinase activity"/>
    <property type="evidence" value="ECO:0007669"/>
    <property type="project" value="InterPro"/>
</dbReference>
<evidence type="ECO:0000259" key="15">
    <source>
        <dbReference type="Pfam" id="PF00139"/>
    </source>
</evidence>
<evidence type="ECO:0000256" key="5">
    <source>
        <dbReference type="ARBA" id="ARBA00022692"/>
    </source>
</evidence>
<evidence type="ECO:0000256" key="10">
    <source>
        <dbReference type="ARBA" id="ARBA00022989"/>
    </source>
</evidence>
<dbReference type="GO" id="GO:0006952">
    <property type="term" value="P:defense response"/>
    <property type="evidence" value="ECO:0007669"/>
    <property type="project" value="UniProtKB-ARBA"/>
</dbReference>
<evidence type="ECO:0000256" key="2">
    <source>
        <dbReference type="ARBA" id="ARBA00008536"/>
    </source>
</evidence>
<dbReference type="FunFam" id="2.60.120.200:FF:000096">
    <property type="entry name" value="L-type lectin-domain containing receptor kinase V.9"/>
    <property type="match status" value="1"/>
</dbReference>
<evidence type="ECO:0000313" key="17">
    <source>
        <dbReference type="EMBL" id="GFZ13264.1"/>
    </source>
</evidence>
<gene>
    <name evidence="17" type="ORF">Acr_23g0016490</name>
</gene>
<proteinExistence type="inferred from homology"/>
<dbReference type="GO" id="GO:0005886">
    <property type="term" value="C:plasma membrane"/>
    <property type="evidence" value="ECO:0007669"/>
    <property type="project" value="UniProtKB-SubCell"/>
</dbReference>
<keyword evidence="8" id="KW-0547">Nucleotide-binding</keyword>
<dbReference type="InterPro" id="IPR013320">
    <property type="entry name" value="ConA-like_dom_sf"/>
</dbReference>
<organism evidence="17 18">
    <name type="scientific">Actinidia rufa</name>
    <dbReference type="NCBI Taxonomy" id="165716"/>
    <lineage>
        <taxon>Eukaryota</taxon>
        <taxon>Viridiplantae</taxon>
        <taxon>Streptophyta</taxon>
        <taxon>Embryophyta</taxon>
        <taxon>Tracheophyta</taxon>
        <taxon>Spermatophyta</taxon>
        <taxon>Magnoliopsida</taxon>
        <taxon>eudicotyledons</taxon>
        <taxon>Gunneridae</taxon>
        <taxon>Pentapetalae</taxon>
        <taxon>asterids</taxon>
        <taxon>Ericales</taxon>
        <taxon>Actinidiaceae</taxon>
        <taxon>Actinidia</taxon>
    </lineage>
</organism>
<keyword evidence="7 17" id="KW-0430">Lectin</keyword>
<dbReference type="InterPro" id="IPR000985">
    <property type="entry name" value="Lectin_LegA_CS"/>
</dbReference>